<feature type="transmembrane region" description="Helical" evidence="1">
    <location>
        <begin position="102"/>
        <end position="122"/>
    </location>
</feature>
<dbReference type="AlphaFoldDB" id="A0A1Y1SY93"/>
<feature type="transmembrane region" description="Helical" evidence="1">
    <location>
        <begin position="168"/>
        <end position="187"/>
    </location>
</feature>
<feature type="transmembrane region" description="Helical" evidence="1">
    <location>
        <begin position="59"/>
        <end position="82"/>
    </location>
</feature>
<sequence length="272" mass="30900">MGSNNIFNGKRFVNLVKQYLFHNYSGILLGVPVMFGISFLVIAFLQFVKRDNQSNDQEFFLIFVFAYIIIGAFYIGSAFPAFRHKEKSLSYLMVPGSALEKYLIQFIFYPLLYLLAFPLLYFSAYQLSSGFISIVNPNFIAFDLLDFYQNISVARISNNGNIISEINYLSLQISIGFSIAMAFFFGATTFKKFATLKTLFGLVIYIGLCVGMMYFLLQKIGWAAYHPKEELYLSPIGNGGDHEIISFLILGIFSFGLIFSIVAFLKIKEKEV</sequence>
<evidence type="ECO:0000313" key="3">
    <source>
        <dbReference type="Proteomes" id="UP000192746"/>
    </source>
</evidence>
<comment type="caution">
    <text evidence="2">The sequence shown here is derived from an EMBL/GenBank/DDBJ whole genome shotgun (WGS) entry which is preliminary data.</text>
</comment>
<evidence type="ECO:0000313" key="2">
    <source>
        <dbReference type="EMBL" id="ORL43532.1"/>
    </source>
</evidence>
<protein>
    <submittedName>
        <fullName evidence="2">Uncharacterized protein</fullName>
    </submittedName>
</protein>
<reference evidence="2 3" key="1">
    <citation type="submission" date="2013-04" db="EMBL/GenBank/DDBJ databases">
        <title>Zunongwangia sp. 22II14-10F7 Genome Sequencing.</title>
        <authorList>
            <person name="Lai Q."/>
            <person name="Shao Z."/>
        </authorList>
    </citation>
    <scope>NUCLEOTIDE SEQUENCE [LARGE SCALE GENOMIC DNA]</scope>
    <source>
        <strain evidence="2 3">22II14-10F7</strain>
    </source>
</reference>
<dbReference type="EMBL" id="ARYN01000045">
    <property type="protein sequence ID" value="ORL43532.1"/>
    <property type="molecule type" value="Genomic_DNA"/>
</dbReference>
<keyword evidence="1" id="KW-1133">Transmembrane helix</keyword>
<keyword evidence="1" id="KW-0812">Transmembrane</keyword>
<feature type="transmembrane region" description="Helical" evidence="1">
    <location>
        <begin position="199"/>
        <end position="224"/>
    </location>
</feature>
<evidence type="ECO:0000256" key="1">
    <source>
        <dbReference type="SAM" id="Phobius"/>
    </source>
</evidence>
<proteinExistence type="predicted"/>
<dbReference type="STRING" id="1185767.IIF7_20344"/>
<keyword evidence="1" id="KW-0472">Membrane</keyword>
<accession>A0A1Y1SY93</accession>
<dbReference type="Proteomes" id="UP000192746">
    <property type="component" value="Unassembled WGS sequence"/>
</dbReference>
<dbReference type="OrthoDB" id="1523880at2"/>
<feature type="transmembrane region" description="Helical" evidence="1">
    <location>
        <begin position="129"/>
        <end position="148"/>
    </location>
</feature>
<dbReference type="RefSeq" id="WP_084843519.1">
    <property type="nucleotide sequence ID" value="NZ_ARYN01000045.1"/>
</dbReference>
<gene>
    <name evidence="2" type="ORF">IIF7_20344</name>
</gene>
<organism evidence="2 3">
    <name type="scientific">Zunongwangia atlantica 22II14-10F7</name>
    <dbReference type="NCBI Taxonomy" id="1185767"/>
    <lineage>
        <taxon>Bacteria</taxon>
        <taxon>Pseudomonadati</taxon>
        <taxon>Bacteroidota</taxon>
        <taxon>Flavobacteriia</taxon>
        <taxon>Flavobacteriales</taxon>
        <taxon>Flavobacteriaceae</taxon>
        <taxon>Zunongwangia</taxon>
    </lineage>
</organism>
<feature type="transmembrane region" description="Helical" evidence="1">
    <location>
        <begin position="244"/>
        <end position="265"/>
    </location>
</feature>
<feature type="transmembrane region" description="Helical" evidence="1">
    <location>
        <begin position="24"/>
        <end position="47"/>
    </location>
</feature>
<name>A0A1Y1SY93_9FLAO</name>
<keyword evidence="3" id="KW-1185">Reference proteome</keyword>